<proteinExistence type="predicted"/>
<organism evidence="8 9">
    <name type="scientific">Tianweitania sediminis</name>
    <dbReference type="NCBI Taxonomy" id="1502156"/>
    <lineage>
        <taxon>Bacteria</taxon>
        <taxon>Pseudomonadati</taxon>
        <taxon>Pseudomonadota</taxon>
        <taxon>Alphaproteobacteria</taxon>
        <taxon>Hyphomicrobiales</taxon>
        <taxon>Phyllobacteriaceae</taxon>
        <taxon>Tianweitania</taxon>
    </lineage>
</organism>
<keyword evidence="9" id="KW-1185">Reference proteome</keyword>
<evidence type="ECO:0000256" key="3">
    <source>
        <dbReference type="ARBA" id="ARBA00022692"/>
    </source>
</evidence>
<dbReference type="Proteomes" id="UP000666240">
    <property type="component" value="Unassembled WGS sequence"/>
</dbReference>
<evidence type="ECO:0000256" key="1">
    <source>
        <dbReference type="ARBA" id="ARBA00004651"/>
    </source>
</evidence>
<dbReference type="AlphaFoldDB" id="A0A8J7QY54"/>
<evidence type="ECO:0000256" key="5">
    <source>
        <dbReference type="ARBA" id="ARBA00023136"/>
    </source>
</evidence>
<feature type="transmembrane region" description="Helical" evidence="6">
    <location>
        <begin position="289"/>
        <end position="311"/>
    </location>
</feature>
<evidence type="ECO:0000256" key="6">
    <source>
        <dbReference type="SAM" id="Phobius"/>
    </source>
</evidence>
<keyword evidence="2" id="KW-1003">Cell membrane</keyword>
<evidence type="ECO:0000313" key="8">
    <source>
        <dbReference type="EMBL" id="MBP0437327.1"/>
    </source>
</evidence>
<evidence type="ECO:0000259" key="7">
    <source>
        <dbReference type="Pfam" id="PF02743"/>
    </source>
</evidence>
<comment type="caution">
    <text evidence="8">The sequence shown here is derived from an EMBL/GenBank/DDBJ whole genome shotgun (WGS) entry which is preliminary data.</text>
</comment>
<dbReference type="Gene3D" id="3.30.450.20">
    <property type="entry name" value="PAS domain"/>
    <property type="match status" value="1"/>
</dbReference>
<feature type="domain" description="Cache" evidence="7">
    <location>
        <begin position="56"/>
        <end position="276"/>
    </location>
</feature>
<dbReference type="EMBL" id="JAGIYY010000001">
    <property type="protein sequence ID" value="MBP0437327.1"/>
    <property type="molecule type" value="Genomic_DNA"/>
</dbReference>
<protein>
    <submittedName>
        <fullName evidence="8">Cache domain-containing protein</fullName>
    </submittedName>
</protein>
<reference evidence="8" key="1">
    <citation type="submission" date="2021-03" db="EMBL/GenBank/DDBJ databases">
        <title>Genome sequencing and assembly of Tianweitania sediminis.</title>
        <authorList>
            <person name="Chhetri G."/>
        </authorList>
    </citation>
    <scope>NUCLEOTIDE SEQUENCE</scope>
    <source>
        <strain evidence="8">Z8</strain>
    </source>
</reference>
<dbReference type="InterPro" id="IPR033479">
    <property type="entry name" value="dCache_1"/>
</dbReference>
<accession>A0A8J7QY54</accession>
<sequence length="361" mass="38960">MPSEQAKTKAPTLTTAIFGFVALALALAASVSWYLVSDRGSQFRRDALAEAVTVRARGLQVDFARALHQEWRHARTIAEDIVGRGPEAVRSSLDLVVGDSSRVSWAGIAALDGTVTMASGRLLEGQDVSQRPWFQRGLEGDFAGDVHEAVLLAKLLPSQSGEPRRFLDLATPIRNQDGAVSGVLGLHLDQAWASRHLRDSAQAMGLDVFLIDRSGTVVIGTKDEIETLDLPSTRAAMAGVAFTSLETWTDGQEYFTTVIPQVSYEDLPAFGWSMVARIDNNAVSVTTPMSSLVIIPAAFVVGLLLMTLLFVRLFADPFRNLANTAAAVMKGQDVYPYESRSTAEAQTLSAALALLQGRSKR</sequence>
<keyword evidence="4 6" id="KW-1133">Transmembrane helix</keyword>
<comment type="subcellular location">
    <subcellularLocation>
        <location evidence="1">Cell membrane</location>
        <topology evidence="1">Multi-pass membrane protein</topology>
    </subcellularLocation>
</comment>
<keyword evidence="5 6" id="KW-0472">Membrane</keyword>
<dbReference type="Pfam" id="PF02743">
    <property type="entry name" value="dCache_1"/>
    <property type="match status" value="1"/>
</dbReference>
<evidence type="ECO:0000313" key="9">
    <source>
        <dbReference type="Proteomes" id="UP000666240"/>
    </source>
</evidence>
<dbReference type="GO" id="GO:0005886">
    <property type="term" value="C:plasma membrane"/>
    <property type="evidence" value="ECO:0007669"/>
    <property type="project" value="UniProtKB-SubCell"/>
</dbReference>
<name>A0A8J7QY54_9HYPH</name>
<evidence type="ECO:0000256" key="4">
    <source>
        <dbReference type="ARBA" id="ARBA00022989"/>
    </source>
</evidence>
<keyword evidence="3 6" id="KW-0812">Transmembrane</keyword>
<gene>
    <name evidence="8" type="ORF">J5Y06_01515</name>
</gene>
<evidence type="ECO:0000256" key="2">
    <source>
        <dbReference type="ARBA" id="ARBA00022475"/>
    </source>
</evidence>
<feature type="transmembrane region" description="Helical" evidence="6">
    <location>
        <begin position="12"/>
        <end position="36"/>
    </location>
</feature>